<dbReference type="InterPro" id="IPR011102">
    <property type="entry name" value="Sig_transdc_His_kinase_HWE"/>
</dbReference>
<feature type="transmembrane region" description="Helical" evidence="9">
    <location>
        <begin position="33"/>
        <end position="56"/>
    </location>
</feature>
<dbReference type="Gene3D" id="3.30.565.10">
    <property type="entry name" value="Histidine kinase-like ATPase, C-terminal domain"/>
    <property type="match status" value="1"/>
</dbReference>
<keyword evidence="7 11" id="KW-0418">Kinase</keyword>
<dbReference type="PANTHER" id="PTHR41523">
    <property type="entry name" value="TWO-COMPONENT SYSTEM SENSOR PROTEIN"/>
    <property type="match status" value="1"/>
</dbReference>
<keyword evidence="9" id="KW-0472">Membrane</keyword>
<dbReference type="Proteomes" id="UP001597373">
    <property type="component" value="Unassembled WGS sequence"/>
</dbReference>
<reference evidence="12" key="1">
    <citation type="journal article" date="2019" name="Int. J. Syst. Evol. Microbiol.">
        <title>The Global Catalogue of Microorganisms (GCM) 10K type strain sequencing project: providing services to taxonomists for standard genome sequencing and annotation.</title>
        <authorList>
            <consortium name="The Broad Institute Genomics Platform"/>
            <consortium name="The Broad Institute Genome Sequencing Center for Infectious Disease"/>
            <person name="Wu L."/>
            <person name="Ma J."/>
        </authorList>
    </citation>
    <scope>NUCLEOTIDE SEQUENCE [LARGE SCALE GENOMIC DNA]</scope>
    <source>
        <strain evidence="12">KCTC 23707</strain>
    </source>
</reference>
<evidence type="ECO:0000313" key="11">
    <source>
        <dbReference type="EMBL" id="MFD2258199.1"/>
    </source>
</evidence>
<evidence type="ECO:0000256" key="6">
    <source>
        <dbReference type="ARBA" id="ARBA00022741"/>
    </source>
</evidence>
<comment type="catalytic activity">
    <reaction evidence="1">
        <text>ATP + protein L-histidine = ADP + protein N-phospho-L-histidine.</text>
        <dbReference type="EC" id="2.7.13.3"/>
    </reaction>
</comment>
<keyword evidence="12" id="KW-1185">Reference proteome</keyword>
<keyword evidence="5 11" id="KW-0808">Transferase</keyword>
<keyword evidence="8" id="KW-0067">ATP-binding</keyword>
<proteinExistence type="predicted"/>
<dbReference type="EC" id="2.7.13.3" evidence="3"/>
<evidence type="ECO:0000256" key="5">
    <source>
        <dbReference type="ARBA" id="ARBA00022679"/>
    </source>
</evidence>
<dbReference type="Pfam" id="PF07536">
    <property type="entry name" value="HWE_HK"/>
    <property type="match status" value="1"/>
</dbReference>
<name>A0ABW5DBH4_9HYPH</name>
<protein>
    <recommendedName>
        <fullName evidence="3">histidine kinase</fullName>
        <ecNumber evidence="3">2.7.13.3</ecNumber>
    </recommendedName>
</protein>
<dbReference type="PROSITE" id="PS50885">
    <property type="entry name" value="HAMP"/>
    <property type="match status" value="1"/>
</dbReference>
<comment type="subcellular location">
    <subcellularLocation>
        <location evidence="2">Membrane</location>
    </subcellularLocation>
</comment>
<dbReference type="EMBL" id="JBHUIR010000001">
    <property type="protein sequence ID" value="MFD2258199.1"/>
    <property type="molecule type" value="Genomic_DNA"/>
</dbReference>
<evidence type="ECO:0000256" key="8">
    <source>
        <dbReference type="ARBA" id="ARBA00022840"/>
    </source>
</evidence>
<keyword evidence="9" id="KW-1133">Transmembrane helix</keyword>
<keyword evidence="4" id="KW-0597">Phosphoprotein</keyword>
<dbReference type="SUPFAM" id="SSF55874">
    <property type="entry name" value="ATPase domain of HSP90 chaperone/DNA topoisomerase II/histidine kinase"/>
    <property type="match status" value="1"/>
</dbReference>
<evidence type="ECO:0000256" key="9">
    <source>
        <dbReference type="SAM" id="Phobius"/>
    </source>
</evidence>
<evidence type="ECO:0000256" key="7">
    <source>
        <dbReference type="ARBA" id="ARBA00022777"/>
    </source>
</evidence>
<organism evidence="11 12">
    <name type="scientific">Chelativorans composti</name>
    <dbReference type="NCBI Taxonomy" id="768533"/>
    <lineage>
        <taxon>Bacteria</taxon>
        <taxon>Pseudomonadati</taxon>
        <taxon>Pseudomonadota</taxon>
        <taxon>Alphaproteobacteria</taxon>
        <taxon>Hyphomicrobiales</taxon>
        <taxon>Phyllobacteriaceae</taxon>
        <taxon>Chelativorans</taxon>
    </lineage>
</organism>
<comment type="caution">
    <text evidence="11">The sequence shown here is derived from an EMBL/GenBank/DDBJ whole genome shotgun (WGS) entry which is preliminary data.</text>
</comment>
<evidence type="ECO:0000313" key="12">
    <source>
        <dbReference type="Proteomes" id="UP001597373"/>
    </source>
</evidence>
<dbReference type="InterPro" id="IPR003660">
    <property type="entry name" value="HAMP_dom"/>
</dbReference>
<dbReference type="Gene3D" id="6.10.340.10">
    <property type="match status" value="1"/>
</dbReference>
<evidence type="ECO:0000256" key="2">
    <source>
        <dbReference type="ARBA" id="ARBA00004370"/>
    </source>
</evidence>
<sequence>MQEAGAEQTYREGWAPGRSVQRFLAWWAGPKPIGVFLSLLIAAIIIPALGISVVLIKRNDLAQREIAATLAAGMAASIAEAVDRELNGVMTTLRIMASSPTLLEQDMPNFYKRATDALKGTNSHLALVDNRFNQLLNTLVPYGTALGPPGNPHLAEAALASRATSISDIFFGPVSRKWVFDVILPVFLPNQEPKLLILTQEVNSLASTLSQHRLRGGWNVTLLDRENRVAASTAGTDLVGRPFFISIDGGRSMQLATSTNPRDKETYLIVTDESNFSGWRVVVWAPVSVIEAPMRKTLLLLLGGSVIVIAIATITAWLVGRQITRPMRELAADARRVGSGETVMAHVYPVAEMTTVSSALAEAARNRKHAENEIRLLMREVAHRAKNQLTVVSSMAKQNARHARSLPSFLDSFQKRLYGLARSTDLLIAGGAAGVELRELITVQVEPFRPEEAERLSLDGPTFRLANQAAQTIGLAIHELATNASKYGAFSSAGGSVHVSWTMDGERLVFIWREQVNRPRRKPVNRRGFGTEIIERMLGGSFEAEIERNFHPNGLECIFRIPVARIAPEHVIAQTAVAE</sequence>
<feature type="domain" description="HAMP" evidence="10">
    <location>
        <begin position="321"/>
        <end position="372"/>
    </location>
</feature>
<keyword evidence="9" id="KW-0812">Transmembrane</keyword>
<dbReference type="InterPro" id="IPR036890">
    <property type="entry name" value="HATPase_C_sf"/>
</dbReference>
<dbReference type="SMART" id="SM00911">
    <property type="entry name" value="HWE_HK"/>
    <property type="match status" value="1"/>
</dbReference>
<accession>A0ABW5DBH4</accession>
<keyword evidence="6" id="KW-0547">Nucleotide-binding</keyword>
<gene>
    <name evidence="11" type="ORF">ACFSMZ_00255</name>
</gene>
<evidence type="ECO:0000259" key="10">
    <source>
        <dbReference type="PROSITE" id="PS50885"/>
    </source>
</evidence>
<evidence type="ECO:0000256" key="4">
    <source>
        <dbReference type="ARBA" id="ARBA00022553"/>
    </source>
</evidence>
<evidence type="ECO:0000256" key="3">
    <source>
        <dbReference type="ARBA" id="ARBA00012438"/>
    </source>
</evidence>
<dbReference type="PANTHER" id="PTHR41523:SF7">
    <property type="entry name" value="HISTIDINE KINASE"/>
    <property type="match status" value="1"/>
</dbReference>
<dbReference type="GO" id="GO:0004673">
    <property type="term" value="F:protein histidine kinase activity"/>
    <property type="evidence" value="ECO:0007669"/>
    <property type="project" value="UniProtKB-EC"/>
</dbReference>
<evidence type="ECO:0000256" key="1">
    <source>
        <dbReference type="ARBA" id="ARBA00000085"/>
    </source>
</evidence>
<feature type="transmembrane region" description="Helical" evidence="9">
    <location>
        <begin position="298"/>
        <end position="319"/>
    </location>
</feature>
<dbReference type="RefSeq" id="WP_345097549.1">
    <property type="nucleotide sequence ID" value="NZ_BAABGS010000002.1"/>
</dbReference>